<evidence type="ECO:0000313" key="6">
    <source>
        <dbReference type="EMBL" id="SDJ12308.1"/>
    </source>
</evidence>
<dbReference type="Pfam" id="PF07687">
    <property type="entry name" value="M20_dimer"/>
    <property type="match status" value="1"/>
</dbReference>
<dbReference type="GO" id="GO:0006508">
    <property type="term" value="P:proteolysis"/>
    <property type="evidence" value="ECO:0007669"/>
    <property type="project" value="UniProtKB-KW"/>
</dbReference>
<feature type="domain" description="Peptidase M20 dimerisation" evidence="4">
    <location>
        <begin position="194"/>
        <end position="354"/>
    </location>
</feature>
<evidence type="ECO:0000256" key="3">
    <source>
        <dbReference type="ARBA" id="ARBA00022801"/>
    </source>
</evidence>
<keyword evidence="2" id="KW-0479">Metal-binding</keyword>
<dbReference type="NCBIfam" id="NF006579">
    <property type="entry name" value="PRK09104.1"/>
    <property type="match status" value="1"/>
</dbReference>
<keyword evidence="3" id="KW-0378">Hydrolase</keyword>
<dbReference type="EMBL" id="LGUG01000004">
    <property type="protein sequence ID" value="KON94747.1"/>
    <property type="molecule type" value="Genomic_DNA"/>
</dbReference>
<evidence type="ECO:0000256" key="2">
    <source>
        <dbReference type="ARBA" id="ARBA00022723"/>
    </source>
</evidence>
<dbReference type="Gene3D" id="3.30.70.360">
    <property type="match status" value="1"/>
</dbReference>
<dbReference type="RefSeq" id="WP_043068506.1">
    <property type="nucleotide sequence ID" value="NZ_BJOA01000075.1"/>
</dbReference>
<keyword evidence="1" id="KW-0645">Protease</keyword>
<dbReference type="GO" id="GO:0046872">
    <property type="term" value="F:metal ion binding"/>
    <property type="evidence" value="ECO:0007669"/>
    <property type="project" value="UniProtKB-KW"/>
</dbReference>
<accession>A0A0D1UW44</accession>
<dbReference type="NCBIfam" id="NF006053">
    <property type="entry name" value="PRK08201.1"/>
    <property type="match status" value="1"/>
</dbReference>
<reference evidence="5 7" key="1">
    <citation type="submission" date="2015-07" db="EMBL/GenBank/DDBJ databases">
        <title>Fjat-14205 dsm 2895.</title>
        <authorList>
            <person name="Liu B."/>
            <person name="Wang J."/>
            <person name="Zhu Y."/>
            <person name="Liu G."/>
            <person name="Chen Q."/>
            <person name="Chen Z."/>
            <person name="Lan J."/>
            <person name="Che J."/>
            <person name="Ge C."/>
            <person name="Shi H."/>
            <person name="Pan Z."/>
            <person name="Liu X."/>
        </authorList>
    </citation>
    <scope>NUCLEOTIDE SEQUENCE [LARGE SCALE GENOMIC DNA]</scope>
    <source>
        <strain evidence="5 7">DSM 2895</strain>
    </source>
</reference>
<gene>
    <name evidence="5" type="ORF">AF333_03840</name>
    <name evidence="6" type="ORF">SAMN04487909_11261</name>
</gene>
<organism evidence="5 7">
    <name type="scientific">Aneurinibacillus migulanus</name>
    <name type="common">Bacillus migulanus</name>
    <dbReference type="NCBI Taxonomy" id="47500"/>
    <lineage>
        <taxon>Bacteria</taxon>
        <taxon>Bacillati</taxon>
        <taxon>Bacillota</taxon>
        <taxon>Bacilli</taxon>
        <taxon>Bacillales</taxon>
        <taxon>Paenibacillaceae</taxon>
        <taxon>Aneurinibacillus group</taxon>
        <taxon>Aneurinibacillus</taxon>
    </lineage>
</organism>
<dbReference type="Pfam" id="PF01546">
    <property type="entry name" value="Peptidase_M20"/>
    <property type="match status" value="1"/>
</dbReference>
<dbReference type="Proteomes" id="UP000037269">
    <property type="component" value="Unassembled WGS sequence"/>
</dbReference>
<dbReference type="PANTHER" id="PTHR43270">
    <property type="entry name" value="BETA-ALA-HIS DIPEPTIDASE"/>
    <property type="match status" value="1"/>
</dbReference>
<dbReference type="Proteomes" id="UP000182836">
    <property type="component" value="Unassembled WGS sequence"/>
</dbReference>
<dbReference type="OrthoDB" id="9761532at2"/>
<dbReference type="GO" id="GO:0008233">
    <property type="term" value="F:peptidase activity"/>
    <property type="evidence" value="ECO:0007669"/>
    <property type="project" value="UniProtKB-KW"/>
</dbReference>
<dbReference type="PANTHER" id="PTHR43270:SF12">
    <property type="entry name" value="SUCCINYL-DIAMINOPIMELATE DESUCCINYLASE"/>
    <property type="match status" value="1"/>
</dbReference>
<dbReference type="PATRIC" id="fig|47500.8.peg.4068"/>
<evidence type="ECO:0000256" key="1">
    <source>
        <dbReference type="ARBA" id="ARBA00022670"/>
    </source>
</evidence>
<dbReference type="InterPro" id="IPR051458">
    <property type="entry name" value="Cyt/Met_Dipeptidase"/>
</dbReference>
<dbReference type="AlphaFoldDB" id="A0A0D1UW44"/>
<dbReference type="NCBIfam" id="NF005914">
    <property type="entry name" value="PRK07907.1"/>
    <property type="match status" value="1"/>
</dbReference>
<dbReference type="CDD" id="cd05680">
    <property type="entry name" value="M20_dipept_like"/>
    <property type="match status" value="1"/>
</dbReference>
<proteinExistence type="predicted"/>
<reference evidence="6 8" key="2">
    <citation type="submission" date="2016-10" db="EMBL/GenBank/DDBJ databases">
        <authorList>
            <person name="de Groot N.N."/>
        </authorList>
    </citation>
    <scope>NUCLEOTIDE SEQUENCE [LARGE SCALE GENOMIC DNA]</scope>
    <source>
        <strain evidence="6 8">DSM 2895</strain>
    </source>
</reference>
<dbReference type="InterPro" id="IPR002933">
    <property type="entry name" value="Peptidase_M20"/>
</dbReference>
<evidence type="ECO:0000313" key="5">
    <source>
        <dbReference type="EMBL" id="KON94747.1"/>
    </source>
</evidence>
<evidence type="ECO:0000313" key="8">
    <source>
        <dbReference type="Proteomes" id="UP000182836"/>
    </source>
</evidence>
<dbReference type="SUPFAM" id="SSF53187">
    <property type="entry name" value="Zn-dependent exopeptidases"/>
    <property type="match status" value="1"/>
</dbReference>
<sequence>MNNAYRTYFKNHRDTHLKEMKELLSIPSISALSANKPDIKRAAEWLVDALQAAGLENVKMMPTEGNPIVYADWLHADSDITALVYGHYDVQPVDPLELWQTPPFEPDIRDEKIYARGATDDKGQVFMHIKAVEALLKTEGKLPVNIKFCIEGEEEVGSPTLEPFVEQHKDLLAADVLVISDTPMLEKGKPAICYGLRGLCAMQIDVKAATGDLHSGIYGGGVANPLHALAAILASMHDETGKVAIEGFYDKVQPLTNEERQAFQDLHYDEEALKKELNVGELYGEAGYSFLERTWSRPTLEINGMYGGFQGEGIKTVLPSEAHAKLSCRLVADQDPQEIQDIIEKHIQEHTPPGVQVNITRMDTGRPFQIPYNHPFIQAAMRAYEKAYEATPVLTRMGGSIPIVEGFGRLLNVPVILMGFGLPGENFHAPNEHFHLENFDKGLLTICEYLKELAQTK</sequence>
<dbReference type="InterPro" id="IPR011650">
    <property type="entry name" value="Peptidase_M20_dimer"/>
</dbReference>
<keyword evidence="7" id="KW-1185">Reference proteome</keyword>
<name>A0A0D1UW44_ANEMI</name>
<dbReference type="EMBL" id="FNED01000012">
    <property type="protein sequence ID" value="SDJ12308.1"/>
    <property type="molecule type" value="Genomic_DNA"/>
</dbReference>
<dbReference type="STRING" id="47500.AF333_03840"/>
<evidence type="ECO:0000313" key="7">
    <source>
        <dbReference type="Proteomes" id="UP000037269"/>
    </source>
</evidence>
<dbReference type="GeneID" id="42304338"/>
<evidence type="ECO:0000259" key="4">
    <source>
        <dbReference type="Pfam" id="PF07687"/>
    </source>
</evidence>
<protein>
    <submittedName>
        <fullName evidence="6">Acetylornithine deacetylase/Succinyl-diaminopimelate desuccinylase</fullName>
    </submittedName>
    <submittedName>
        <fullName evidence="5">Peptidase M20</fullName>
    </submittedName>
</protein>
<dbReference type="Gene3D" id="3.40.630.10">
    <property type="entry name" value="Zn peptidases"/>
    <property type="match status" value="1"/>
</dbReference>